<feature type="region of interest" description="Disordered" evidence="1">
    <location>
        <begin position="187"/>
        <end position="250"/>
    </location>
</feature>
<dbReference type="EMBL" id="BLQM01000039">
    <property type="protein sequence ID" value="GMH54515.1"/>
    <property type="molecule type" value="Genomic_DNA"/>
</dbReference>
<accession>A0A9W7DUA4</accession>
<name>A0A9W7DUA4_9STRA</name>
<gene>
    <name evidence="2" type="ORF">TL16_g01689</name>
</gene>
<dbReference type="Proteomes" id="UP001162640">
    <property type="component" value="Unassembled WGS sequence"/>
</dbReference>
<proteinExistence type="predicted"/>
<protein>
    <submittedName>
        <fullName evidence="2">Uncharacterized protein</fullName>
    </submittedName>
</protein>
<evidence type="ECO:0000313" key="2">
    <source>
        <dbReference type="EMBL" id="GMH54515.1"/>
    </source>
</evidence>
<organism evidence="2 3">
    <name type="scientific">Triparma laevis f. inornata</name>
    <dbReference type="NCBI Taxonomy" id="1714386"/>
    <lineage>
        <taxon>Eukaryota</taxon>
        <taxon>Sar</taxon>
        <taxon>Stramenopiles</taxon>
        <taxon>Ochrophyta</taxon>
        <taxon>Bolidophyceae</taxon>
        <taxon>Parmales</taxon>
        <taxon>Triparmaceae</taxon>
        <taxon>Triparma</taxon>
    </lineage>
</organism>
<comment type="caution">
    <text evidence="2">The sequence shown here is derived from an EMBL/GenBank/DDBJ whole genome shotgun (WGS) entry which is preliminary data.</text>
</comment>
<sequence>MSAQSSDLLPALLPLLRDTCLVPSSSSTAASLKLREMVSDVFKLYPLSSSESSSERQNVHLQIRKSFETVLEEITARWANITTYSPDHKAIKLQRRSYLSFLSLLYDLLLKLLQKNGGTTGYNVLVCAAVNHLTKFGGAKGEGLLQIGNKHSSFVKKAIENFIGHKVVTTEIGDVWRKQFSVQEGEKIDGDAMPLSGDAAAIKSDDPTNQPTLKDSDSAKQTVHPPGSIGHHRQILFSLPPPPKDSGPPSRLPQYHTITQMLLNFKPSPNATKISALTSYFFHLLLNNNKIPNPSRIVEPVMASYVLACKGCEVSFRLWSLTIDREVVRGLKGVGVEGVKEEEMKLEFPEANPNFDLSSNSPLPPLVYKNNLLHRQIKPTPTSTAITYHLCSTHPIASPSLISAYEYVLLNILNFNLDIKSSLPNYYIQKQLVMKTISKKTLQSSREFMKTATFLNSGVCSLNDPLVMKTISKKTLQSSREFMKTATFLNSGVCSLNDPVNILLAVCAHCSKEDPSPWILKLACSHVLIKSYQDYFEGKRTFQDLWNVVKGVKEEKREGIKRKVERELGDVPEKVREMLVEKRVEEEGRKKRRFSEGK</sequence>
<evidence type="ECO:0000256" key="1">
    <source>
        <dbReference type="SAM" id="MobiDB-lite"/>
    </source>
</evidence>
<evidence type="ECO:0000313" key="3">
    <source>
        <dbReference type="Proteomes" id="UP001162640"/>
    </source>
</evidence>
<dbReference type="AlphaFoldDB" id="A0A9W7DUA4"/>
<reference evidence="3" key="1">
    <citation type="journal article" date="2023" name="Commun. Biol.">
        <title>Genome analysis of Parmales, the sister group of diatoms, reveals the evolutionary specialization of diatoms from phago-mixotrophs to photoautotrophs.</title>
        <authorList>
            <person name="Ban H."/>
            <person name="Sato S."/>
            <person name="Yoshikawa S."/>
            <person name="Yamada K."/>
            <person name="Nakamura Y."/>
            <person name="Ichinomiya M."/>
            <person name="Sato N."/>
            <person name="Blanc-Mathieu R."/>
            <person name="Endo H."/>
            <person name="Kuwata A."/>
            <person name="Ogata H."/>
        </authorList>
    </citation>
    <scope>NUCLEOTIDE SEQUENCE [LARGE SCALE GENOMIC DNA]</scope>
</reference>